<sequence>MHIACGAGDGGISTAAHLPLEIVRSGTASIASILPQGQVSAAPTPPTPTPPCDASMHINVNASRLTPYCLMFCTIENSAQRRDQGVRWRGHCTSYPPPSALWSFPPLALPKLANQCYY</sequence>
<dbReference type="EMBL" id="LR824012">
    <property type="protein sequence ID" value="CAD0198843.1"/>
    <property type="molecule type" value="Genomic_DNA"/>
</dbReference>
<protein>
    <submittedName>
        <fullName evidence="1">Uncharacterized protein</fullName>
    </submittedName>
</protein>
<gene>
    <name evidence="1" type="ORF">CINC_LOCUS13114</name>
</gene>
<reference evidence="1" key="1">
    <citation type="submission" date="2021-12" db="EMBL/GenBank/DDBJ databases">
        <authorList>
            <person name="King R."/>
        </authorList>
    </citation>
    <scope>NUCLEOTIDE SEQUENCE</scope>
</reference>
<organism evidence="1 2">
    <name type="scientific">Chrysodeixis includens</name>
    <name type="common">Soybean looper</name>
    <name type="synonym">Pseudoplusia includens</name>
    <dbReference type="NCBI Taxonomy" id="689277"/>
    <lineage>
        <taxon>Eukaryota</taxon>
        <taxon>Metazoa</taxon>
        <taxon>Ecdysozoa</taxon>
        <taxon>Arthropoda</taxon>
        <taxon>Hexapoda</taxon>
        <taxon>Insecta</taxon>
        <taxon>Pterygota</taxon>
        <taxon>Neoptera</taxon>
        <taxon>Endopterygota</taxon>
        <taxon>Lepidoptera</taxon>
        <taxon>Glossata</taxon>
        <taxon>Ditrysia</taxon>
        <taxon>Noctuoidea</taxon>
        <taxon>Noctuidae</taxon>
        <taxon>Plusiinae</taxon>
        <taxon>Chrysodeixis</taxon>
    </lineage>
</organism>
<proteinExistence type="predicted"/>
<name>A0A9N8KUE7_CHRIL</name>
<accession>A0A9N8KUE7</accession>
<dbReference type="AlphaFoldDB" id="A0A9N8KUE7"/>
<keyword evidence="2" id="KW-1185">Reference proteome</keyword>
<dbReference type="OrthoDB" id="7483706at2759"/>
<evidence type="ECO:0000313" key="2">
    <source>
        <dbReference type="Proteomes" id="UP001154114"/>
    </source>
</evidence>
<dbReference type="Proteomes" id="UP001154114">
    <property type="component" value="Chromosome 9"/>
</dbReference>
<evidence type="ECO:0000313" key="1">
    <source>
        <dbReference type="EMBL" id="CAD0198843.1"/>
    </source>
</evidence>